<dbReference type="STRING" id="743788.S8EVU9"/>
<organism evidence="2 3">
    <name type="scientific">Fomitopsis schrenkii</name>
    <name type="common">Brown rot fungus</name>
    <dbReference type="NCBI Taxonomy" id="2126942"/>
    <lineage>
        <taxon>Eukaryota</taxon>
        <taxon>Fungi</taxon>
        <taxon>Dikarya</taxon>
        <taxon>Basidiomycota</taxon>
        <taxon>Agaricomycotina</taxon>
        <taxon>Agaricomycetes</taxon>
        <taxon>Polyporales</taxon>
        <taxon>Fomitopsis</taxon>
    </lineage>
</organism>
<protein>
    <submittedName>
        <fullName evidence="2">Uncharacterized protein</fullName>
    </submittedName>
</protein>
<dbReference type="Proteomes" id="UP000015241">
    <property type="component" value="Unassembled WGS sequence"/>
</dbReference>
<feature type="region of interest" description="Disordered" evidence="1">
    <location>
        <begin position="1"/>
        <end position="243"/>
    </location>
</feature>
<keyword evidence="3" id="KW-1185">Reference proteome</keyword>
<reference evidence="2 3" key="1">
    <citation type="journal article" date="2012" name="Science">
        <title>The Paleozoic origin of enzymatic lignin decomposition reconstructed from 31 fungal genomes.</title>
        <authorList>
            <person name="Floudas D."/>
            <person name="Binder M."/>
            <person name="Riley R."/>
            <person name="Barry K."/>
            <person name="Blanchette R.A."/>
            <person name="Henrissat B."/>
            <person name="Martinez A.T."/>
            <person name="Otillar R."/>
            <person name="Spatafora J.W."/>
            <person name="Yadav J.S."/>
            <person name="Aerts A."/>
            <person name="Benoit I."/>
            <person name="Boyd A."/>
            <person name="Carlson A."/>
            <person name="Copeland A."/>
            <person name="Coutinho P.M."/>
            <person name="de Vries R.P."/>
            <person name="Ferreira P."/>
            <person name="Findley K."/>
            <person name="Foster B."/>
            <person name="Gaskell J."/>
            <person name="Glotzer D."/>
            <person name="Gorecki P."/>
            <person name="Heitman J."/>
            <person name="Hesse C."/>
            <person name="Hori C."/>
            <person name="Igarashi K."/>
            <person name="Jurgens J.A."/>
            <person name="Kallen N."/>
            <person name="Kersten P."/>
            <person name="Kohler A."/>
            <person name="Kuees U."/>
            <person name="Kumar T.K.A."/>
            <person name="Kuo A."/>
            <person name="LaButti K."/>
            <person name="Larrondo L.F."/>
            <person name="Lindquist E."/>
            <person name="Ling A."/>
            <person name="Lombard V."/>
            <person name="Lucas S."/>
            <person name="Lundell T."/>
            <person name="Martin R."/>
            <person name="McLaughlin D.J."/>
            <person name="Morgenstern I."/>
            <person name="Morin E."/>
            <person name="Murat C."/>
            <person name="Nagy L.G."/>
            <person name="Nolan M."/>
            <person name="Ohm R.A."/>
            <person name="Patyshakuliyeva A."/>
            <person name="Rokas A."/>
            <person name="Ruiz-Duenas F.J."/>
            <person name="Sabat G."/>
            <person name="Salamov A."/>
            <person name="Samejima M."/>
            <person name="Schmutz J."/>
            <person name="Slot J.C."/>
            <person name="St John F."/>
            <person name="Stenlid J."/>
            <person name="Sun H."/>
            <person name="Sun S."/>
            <person name="Syed K."/>
            <person name="Tsang A."/>
            <person name="Wiebenga A."/>
            <person name="Young D."/>
            <person name="Pisabarro A."/>
            <person name="Eastwood D.C."/>
            <person name="Martin F."/>
            <person name="Cullen D."/>
            <person name="Grigoriev I.V."/>
            <person name="Hibbett D.S."/>
        </authorList>
    </citation>
    <scope>NUCLEOTIDE SEQUENCE</scope>
    <source>
        <strain evidence="3">FP-58527</strain>
    </source>
</reference>
<feature type="compositionally biased region" description="Low complexity" evidence="1">
    <location>
        <begin position="225"/>
        <end position="242"/>
    </location>
</feature>
<dbReference type="AlphaFoldDB" id="S8EVU9"/>
<accession>S8EVU9</accession>
<evidence type="ECO:0000256" key="1">
    <source>
        <dbReference type="SAM" id="MobiDB-lite"/>
    </source>
</evidence>
<evidence type="ECO:0000313" key="3">
    <source>
        <dbReference type="Proteomes" id="UP000015241"/>
    </source>
</evidence>
<dbReference type="HOGENOM" id="CLU_478992_0_0_1"/>
<sequence length="569" mass="61903">MSGGRQGSRGSHSIRGGRAKTKQSDDTGKDVISVHSESEEEVLSSPVKQKITVLGSTTSKSRDVSARKSVAHASDHDDMEEHEDVGPVDLARHDNNMEESDDDVEEEHVSDEVAEHLQMQSKQKFRKKETVELEQESEEDHTPLAARLQRMRSRSGPSTTALTLPDNDSEQASPRKKTKRSTASKDKGKGKAIPDVPISDTEGNPFIEHAHKRGEDTDEHKTPKKSIVIKSSTKGSSSSTNIAGAVYADPDPITMDTTPPIGNKHCKQLDITDVGELLRDTYNNMWPLRQYDVPAHACAKIDEVIEAYESSGATVHTVNLKSVLIFGFRFGWLVNPARASPTNFSSTYTGAQRPVISCWDAPVIHVTFGTVESCHLINPTSSGRKTIGLTVLDIEFDLAWAYYCTVFDVSNLMLYTVGNTQSVSFSTYPASSWSNSAPSTPSKGRVTIKKFVKTQKVSAAISADQRVGAMINRRRPAAIIEILGKRHALGADADIPVWDVTAHFSRTAAAGSFDLEIVDRLGQRLHEDPAPASFVAVFHTVSTYPGSDGSINLSLNVVGTAVLLSPPDT</sequence>
<proteinExistence type="predicted"/>
<feature type="compositionally biased region" description="Acidic residues" evidence="1">
    <location>
        <begin position="97"/>
        <end position="109"/>
    </location>
</feature>
<dbReference type="InParanoid" id="S8EVU9"/>
<dbReference type="OrthoDB" id="10580010at2759"/>
<gene>
    <name evidence="2" type="ORF">FOMPIDRAFT_1020425</name>
</gene>
<dbReference type="EMBL" id="KE504259">
    <property type="protein sequence ID" value="EPS93735.1"/>
    <property type="molecule type" value="Genomic_DNA"/>
</dbReference>
<evidence type="ECO:0000313" key="2">
    <source>
        <dbReference type="EMBL" id="EPS93735.1"/>
    </source>
</evidence>
<name>S8EVU9_FOMSC</name>